<dbReference type="InterPro" id="IPR040521">
    <property type="entry name" value="KDZ"/>
</dbReference>
<dbReference type="Proteomes" id="UP000820818">
    <property type="component" value="Unassembled WGS sequence"/>
</dbReference>
<sequence length="114" mass="12554">MILLVSKSLYGDAVIASDSDLNDFVAVVDSTEKTKSTSSESCGGSTFKAAKSYSSQRKNLDETGVVMGCCRHGVVQRAVNMFHGETFRHTNFIHKHMAEKNVKFISSDVMCQLR</sequence>
<organism evidence="2 3">
    <name type="scientific">Daphnia sinensis</name>
    <dbReference type="NCBI Taxonomy" id="1820382"/>
    <lineage>
        <taxon>Eukaryota</taxon>
        <taxon>Metazoa</taxon>
        <taxon>Ecdysozoa</taxon>
        <taxon>Arthropoda</taxon>
        <taxon>Crustacea</taxon>
        <taxon>Branchiopoda</taxon>
        <taxon>Diplostraca</taxon>
        <taxon>Cladocera</taxon>
        <taxon>Anomopoda</taxon>
        <taxon>Daphniidae</taxon>
        <taxon>Daphnia</taxon>
        <taxon>Daphnia similis group</taxon>
    </lineage>
</organism>
<comment type="caution">
    <text evidence="2">The sequence shown here is derived from an EMBL/GenBank/DDBJ whole genome shotgun (WGS) entry which is preliminary data.</text>
</comment>
<dbReference type="EMBL" id="WJBH02000150">
    <property type="protein sequence ID" value="KAI9550425.1"/>
    <property type="molecule type" value="Genomic_DNA"/>
</dbReference>
<dbReference type="PANTHER" id="PTHR33104:SF2">
    <property type="entry name" value="CXC3 LIKE CYSTEINE CLUSTER DOMAIN-CONTAINING PROTEIN"/>
    <property type="match status" value="1"/>
</dbReference>
<name>A0AAD5PPC9_9CRUS</name>
<dbReference type="EMBL" id="WJBH02000157">
    <property type="protein sequence ID" value="KAI9550349.1"/>
    <property type="molecule type" value="Genomic_DNA"/>
</dbReference>
<dbReference type="AlphaFoldDB" id="A0AAD5PPC9"/>
<gene>
    <name evidence="1" type="ORF">GHT06_001576</name>
    <name evidence="2" type="ORF">GHT06_001704</name>
</gene>
<evidence type="ECO:0000313" key="3">
    <source>
        <dbReference type="Proteomes" id="UP000820818"/>
    </source>
</evidence>
<proteinExistence type="predicted"/>
<evidence type="ECO:0000313" key="2">
    <source>
        <dbReference type="EMBL" id="KAI9550425.1"/>
    </source>
</evidence>
<dbReference type="PANTHER" id="PTHR33104">
    <property type="entry name" value="SI:DKEY-29D5.2"/>
    <property type="match status" value="1"/>
</dbReference>
<evidence type="ECO:0000313" key="1">
    <source>
        <dbReference type="EMBL" id="KAI9550349.1"/>
    </source>
</evidence>
<keyword evidence="3" id="KW-1185">Reference proteome</keyword>
<reference evidence="2" key="1">
    <citation type="submission" date="2022-05" db="EMBL/GenBank/DDBJ databases">
        <title>A multi-omics perspective on studying reproductive biology in Daphnia sinensis.</title>
        <authorList>
            <person name="Jia J."/>
        </authorList>
    </citation>
    <scope>NUCLEOTIDE SEQUENCE</scope>
    <source>
        <strain evidence="2">WSL</strain>
    </source>
</reference>
<dbReference type="Pfam" id="PF18758">
    <property type="entry name" value="KDZ"/>
    <property type="match status" value="1"/>
</dbReference>
<accession>A0AAD5PPC9</accession>
<protein>
    <submittedName>
        <fullName evidence="2">Uncharacterized protein</fullName>
    </submittedName>
</protein>